<dbReference type="AlphaFoldDB" id="A0A5J4RK84"/>
<feature type="transmembrane region" description="Helical" evidence="6">
    <location>
        <begin position="336"/>
        <end position="358"/>
    </location>
</feature>
<evidence type="ECO:0000313" key="9">
    <source>
        <dbReference type="EMBL" id="KAA6333755.1"/>
    </source>
</evidence>
<comment type="caution">
    <text evidence="9">The sequence shown here is derived from an EMBL/GenBank/DDBJ whole genome shotgun (WGS) entry which is preliminary data.</text>
</comment>
<feature type="transmembrane region" description="Helical" evidence="6">
    <location>
        <begin position="21"/>
        <end position="46"/>
    </location>
</feature>
<dbReference type="PANTHER" id="PTHR30489">
    <property type="entry name" value="LIPOPROTEIN-RELEASING SYSTEM TRANSMEMBRANE PROTEIN LOLE"/>
    <property type="match status" value="1"/>
</dbReference>
<organism evidence="9">
    <name type="scientific">termite gut metagenome</name>
    <dbReference type="NCBI Taxonomy" id="433724"/>
    <lineage>
        <taxon>unclassified sequences</taxon>
        <taxon>metagenomes</taxon>
        <taxon>organismal metagenomes</taxon>
    </lineage>
</organism>
<feature type="domain" description="MacB-like periplasmic core" evidence="8">
    <location>
        <begin position="22"/>
        <end position="259"/>
    </location>
</feature>
<evidence type="ECO:0000256" key="6">
    <source>
        <dbReference type="SAM" id="Phobius"/>
    </source>
</evidence>
<keyword evidence="3 6" id="KW-0812">Transmembrane</keyword>
<dbReference type="GO" id="GO:0044874">
    <property type="term" value="P:lipoprotein localization to outer membrane"/>
    <property type="evidence" value="ECO:0007669"/>
    <property type="project" value="TreeGrafter"/>
</dbReference>
<dbReference type="InterPro" id="IPR003838">
    <property type="entry name" value="ABC3_permease_C"/>
</dbReference>
<dbReference type="EMBL" id="SNRY01001076">
    <property type="protein sequence ID" value="KAA6333755.1"/>
    <property type="molecule type" value="Genomic_DNA"/>
</dbReference>
<dbReference type="InterPro" id="IPR051447">
    <property type="entry name" value="Lipoprotein-release_system"/>
</dbReference>
<dbReference type="Pfam" id="PF02687">
    <property type="entry name" value="FtsX"/>
    <property type="match status" value="1"/>
</dbReference>
<evidence type="ECO:0000256" key="2">
    <source>
        <dbReference type="ARBA" id="ARBA00022475"/>
    </source>
</evidence>
<sequence>MKKLNVNWEIALTHLLSRKKLTIIATLGVAIGIGLYIITSSLVVGLNRFSDNMVFKSAPHIRVYDEDKICRPLDTDYGVENLPIIINPKMTNRSKRLLNPNQLVSEIKQMKEVVHVVPSVNTGLFYNSGKSHIDGKTSGINIVEADSLFDIQSTMLEGDMHDLRATLNGILIGSGIAEKLNLKPGDNISVASPTGVNKLMKVVGIFKTGAKDFDNSMSYINLASAQQLMKEPPSFVTDIYVNLTNFNEASQIASRIEQLIGYKAEDWQTANEQRVSGKVMRTVIFYSISIAIILVAAFGIYNILNMTVSQKLNDIAILKATGFSGKDVIRIFVGESLIMGIAGTIAALLMDIGLAHVLAHIYIGGDMGYFPIHFEQMIGIQGVVIGLTVTFIAGFIPAHKAASIDPVEIFRK</sequence>
<keyword evidence="4 6" id="KW-1133">Transmembrane helix</keyword>
<protein>
    <submittedName>
        <fullName evidence="9">Lipoprotein-releasing system transmembrane protein LolE</fullName>
    </submittedName>
</protein>
<dbReference type="PANTHER" id="PTHR30489:SF0">
    <property type="entry name" value="LIPOPROTEIN-RELEASING SYSTEM TRANSMEMBRANE PROTEIN LOLE"/>
    <property type="match status" value="1"/>
</dbReference>
<dbReference type="GO" id="GO:0098797">
    <property type="term" value="C:plasma membrane protein complex"/>
    <property type="evidence" value="ECO:0007669"/>
    <property type="project" value="TreeGrafter"/>
</dbReference>
<evidence type="ECO:0000259" key="7">
    <source>
        <dbReference type="Pfam" id="PF02687"/>
    </source>
</evidence>
<evidence type="ECO:0000256" key="4">
    <source>
        <dbReference type="ARBA" id="ARBA00022989"/>
    </source>
</evidence>
<evidence type="ECO:0000259" key="8">
    <source>
        <dbReference type="Pfam" id="PF12704"/>
    </source>
</evidence>
<dbReference type="InterPro" id="IPR025857">
    <property type="entry name" value="MacB_PCD"/>
</dbReference>
<feature type="transmembrane region" description="Helical" evidence="6">
    <location>
        <begin position="378"/>
        <end position="396"/>
    </location>
</feature>
<name>A0A5J4RK84_9ZZZZ</name>
<evidence type="ECO:0000256" key="1">
    <source>
        <dbReference type="ARBA" id="ARBA00004651"/>
    </source>
</evidence>
<gene>
    <name evidence="9" type="ORF">EZS27_017868</name>
</gene>
<keyword evidence="5 6" id="KW-0472">Membrane</keyword>
<keyword evidence="9" id="KW-0449">Lipoprotein</keyword>
<evidence type="ECO:0000256" key="3">
    <source>
        <dbReference type="ARBA" id="ARBA00022692"/>
    </source>
</evidence>
<dbReference type="Pfam" id="PF12704">
    <property type="entry name" value="MacB_PCD"/>
    <property type="match status" value="1"/>
</dbReference>
<feature type="domain" description="ABC3 transporter permease C-terminal" evidence="7">
    <location>
        <begin position="287"/>
        <end position="406"/>
    </location>
</feature>
<comment type="subcellular location">
    <subcellularLocation>
        <location evidence="1">Cell membrane</location>
        <topology evidence="1">Multi-pass membrane protein</topology>
    </subcellularLocation>
</comment>
<feature type="transmembrane region" description="Helical" evidence="6">
    <location>
        <begin position="283"/>
        <end position="304"/>
    </location>
</feature>
<evidence type="ECO:0000256" key="5">
    <source>
        <dbReference type="ARBA" id="ARBA00023136"/>
    </source>
</evidence>
<reference evidence="9" key="1">
    <citation type="submission" date="2019-03" db="EMBL/GenBank/DDBJ databases">
        <title>Single cell metagenomics reveals metabolic interactions within the superorganism composed of flagellate Streblomastix strix and complex community of Bacteroidetes bacteria on its surface.</title>
        <authorList>
            <person name="Treitli S.C."/>
            <person name="Kolisko M."/>
            <person name="Husnik F."/>
            <person name="Keeling P."/>
            <person name="Hampl V."/>
        </authorList>
    </citation>
    <scope>NUCLEOTIDE SEQUENCE</scope>
    <source>
        <strain evidence="9">STM</strain>
    </source>
</reference>
<accession>A0A5J4RK84</accession>
<proteinExistence type="predicted"/>
<keyword evidence="2" id="KW-1003">Cell membrane</keyword>